<name>A0A4Y7XDF4_9GAMM</name>
<feature type="domain" description="Methyltransferase type 11" evidence="1">
    <location>
        <begin position="44"/>
        <end position="130"/>
    </location>
</feature>
<dbReference type="STRING" id="1120977.GCA_000619845_02726"/>
<dbReference type="EMBL" id="SNTY01000020">
    <property type="protein sequence ID" value="TEU27844.1"/>
    <property type="molecule type" value="Genomic_DNA"/>
</dbReference>
<dbReference type="InterPro" id="IPR013216">
    <property type="entry name" value="Methyltransf_11"/>
</dbReference>
<proteinExistence type="predicted"/>
<protein>
    <submittedName>
        <fullName evidence="2">Methyltransferase domain-containing protein</fullName>
    </submittedName>
</protein>
<dbReference type="RefSeq" id="WP_134244117.1">
    <property type="nucleotide sequence ID" value="NZ_SNTY01000020.1"/>
</dbReference>
<keyword evidence="2" id="KW-0489">Methyltransferase</keyword>
<accession>A0A4Y7XDF4</accession>
<gene>
    <name evidence="2" type="ORF">E2B99_06405</name>
</gene>
<dbReference type="CDD" id="cd02440">
    <property type="entry name" value="AdoMet_MTases"/>
    <property type="match status" value="1"/>
</dbReference>
<organism evidence="2 3">
    <name type="scientific">Alkanindiges illinoisensis</name>
    <dbReference type="NCBI Taxonomy" id="197183"/>
    <lineage>
        <taxon>Bacteria</taxon>
        <taxon>Pseudomonadati</taxon>
        <taxon>Pseudomonadota</taxon>
        <taxon>Gammaproteobacteria</taxon>
        <taxon>Moraxellales</taxon>
        <taxon>Moraxellaceae</taxon>
        <taxon>Alkanindiges</taxon>
    </lineage>
</organism>
<keyword evidence="2" id="KW-0808">Transferase</keyword>
<dbReference type="PANTHER" id="PTHR43591">
    <property type="entry name" value="METHYLTRANSFERASE"/>
    <property type="match status" value="1"/>
</dbReference>
<dbReference type="AlphaFoldDB" id="A0A4Y7XDF4"/>
<dbReference type="GO" id="GO:0008757">
    <property type="term" value="F:S-adenosylmethionine-dependent methyltransferase activity"/>
    <property type="evidence" value="ECO:0007669"/>
    <property type="project" value="InterPro"/>
</dbReference>
<sequence length="252" mass="27680">MDTPIWQKFNAAAGQYDQVSLLQQQSARHLLDWMGPVVPNSVWLDAGCGTGVLAKTLAAQGARVWAIDLAPNMLKALENDDRIQTILADISQLPLADDMLDGAVSNFALHWLGSGIVPEILRVIQPGGEAWLAIPVAGSLSEVALRYPGFPLFQFEPVQAWLEQAGSVLVKYETQKFSQDFTNLKALIAAIRQMGGDQTGQTQSGQKKSSQDLSRWKQWLQDQSPIALSFEVLFLHLKKPASAHPLAFLNTY</sequence>
<dbReference type="Proteomes" id="UP000297834">
    <property type="component" value="Unassembled WGS sequence"/>
</dbReference>
<dbReference type="PANTHER" id="PTHR43591:SF24">
    <property type="entry name" value="2-METHOXY-6-POLYPRENYL-1,4-BENZOQUINOL METHYLASE, MITOCHONDRIAL"/>
    <property type="match status" value="1"/>
</dbReference>
<evidence type="ECO:0000313" key="3">
    <source>
        <dbReference type="Proteomes" id="UP000297834"/>
    </source>
</evidence>
<evidence type="ECO:0000259" key="1">
    <source>
        <dbReference type="Pfam" id="PF08241"/>
    </source>
</evidence>
<dbReference type="Pfam" id="PF08241">
    <property type="entry name" value="Methyltransf_11"/>
    <property type="match status" value="1"/>
</dbReference>
<dbReference type="SUPFAM" id="SSF53335">
    <property type="entry name" value="S-adenosyl-L-methionine-dependent methyltransferases"/>
    <property type="match status" value="1"/>
</dbReference>
<dbReference type="InterPro" id="IPR029063">
    <property type="entry name" value="SAM-dependent_MTases_sf"/>
</dbReference>
<reference evidence="2 3" key="1">
    <citation type="submission" date="2019-03" db="EMBL/GenBank/DDBJ databases">
        <title>Alkanindiges illinoisensis: a potential pathogenic isolated from ascites of a gastric cancer patient with abdominal metastasis.</title>
        <authorList>
            <person name="Hu X."/>
            <person name="Yang B."/>
            <person name="Yan X."/>
            <person name="Lin L."/>
            <person name="Zhao H."/>
            <person name="Zhou F."/>
            <person name="Su B."/>
            <person name="Chen J."/>
            <person name="Rui Y."/>
            <person name="Wang Q."/>
            <person name="Zheng L."/>
        </authorList>
    </citation>
    <scope>NUCLEOTIDE SEQUENCE [LARGE SCALE GENOMIC DNA]</scope>
    <source>
        <strain evidence="2 3">NFYY 23406</strain>
    </source>
</reference>
<keyword evidence="3" id="KW-1185">Reference proteome</keyword>
<dbReference type="GO" id="GO:0032259">
    <property type="term" value="P:methylation"/>
    <property type="evidence" value="ECO:0007669"/>
    <property type="project" value="UniProtKB-KW"/>
</dbReference>
<dbReference type="OrthoDB" id="9760689at2"/>
<comment type="caution">
    <text evidence="2">The sequence shown here is derived from an EMBL/GenBank/DDBJ whole genome shotgun (WGS) entry which is preliminary data.</text>
</comment>
<dbReference type="Gene3D" id="3.40.50.150">
    <property type="entry name" value="Vaccinia Virus protein VP39"/>
    <property type="match status" value="1"/>
</dbReference>
<evidence type="ECO:0000313" key="2">
    <source>
        <dbReference type="EMBL" id="TEU27844.1"/>
    </source>
</evidence>